<reference evidence="2" key="2">
    <citation type="submission" date="2025-09" db="UniProtKB">
        <authorList>
            <consortium name="Ensembl"/>
        </authorList>
    </citation>
    <scope>IDENTIFICATION</scope>
    <source>
        <strain evidence="2">broiler</strain>
    </source>
</reference>
<comment type="catalytic activity">
    <reaction evidence="1">
        <text>ATP + H2O = ADP + phosphate + H(+)</text>
        <dbReference type="Rhea" id="RHEA:13065"/>
        <dbReference type="ChEBI" id="CHEBI:15377"/>
        <dbReference type="ChEBI" id="CHEBI:15378"/>
        <dbReference type="ChEBI" id="CHEBI:30616"/>
        <dbReference type="ChEBI" id="CHEBI:43474"/>
        <dbReference type="ChEBI" id="CHEBI:456216"/>
        <dbReference type="EC" id="3.6.4.13"/>
    </reaction>
</comment>
<dbReference type="GeneTree" id="ENSGT00940000176612"/>
<evidence type="ECO:0000256" key="1">
    <source>
        <dbReference type="ARBA" id="ARBA00047984"/>
    </source>
</evidence>
<name>A0A8V0WZX0_CHICK</name>
<dbReference type="SUPFAM" id="SSF52540">
    <property type="entry name" value="P-loop containing nucleoside triphosphate hydrolases"/>
    <property type="match status" value="1"/>
</dbReference>
<dbReference type="Ensembl" id="ENSGALT00010000581.1">
    <property type="protein sequence ID" value="ENSGALP00010000339.1"/>
    <property type="gene ID" value="ENSGALG00010000308.1"/>
</dbReference>
<evidence type="ECO:0008006" key="4">
    <source>
        <dbReference type="Google" id="ProtNLM"/>
    </source>
</evidence>
<dbReference type="PANTHER" id="PTHR18934:SF83">
    <property type="entry name" value="PRE-MRNA-SPLICING FACTOR ATP-DEPENDENT RNA HELICASE DHX16"/>
    <property type="match status" value="1"/>
</dbReference>
<accession>A0A8V0WZX0</accession>
<dbReference type="GO" id="GO:0003724">
    <property type="term" value="F:RNA helicase activity"/>
    <property type="evidence" value="ECO:0007669"/>
    <property type="project" value="UniProtKB-EC"/>
</dbReference>
<sequence>MGDLGVLGGIWGNEWGIWGSWKGFGCNEWGIWGSWEGFGCNEWGIWGSWEVFGWNEWGIWGLGWGSHPPWLDFGGSDVGFDPQEAPIPVPESELRRRSAQEVRRSLPIFPYRDELVAAIAQHQILVIEGETGSGKTTQIPQYLHEEVGVGS</sequence>
<dbReference type="Proteomes" id="UP000000539">
    <property type="component" value="Unassembled WGS sequence"/>
</dbReference>
<dbReference type="PANTHER" id="PTHR18934">
    <property type="entry name" value="ATP-DEPENDENT RNA HELICASE"/>
    <property type="match status" value="1"/>
</dbReference>
<organism evidence="2 3">
    <name type="scientific">Gallus gallus</name>
    <name type="common">Chicken</name>
    <dbReference type="NCBI Taxonomy" id="9031"/>
    <lineage>
        <taxon>Eukaryota</taxon>
        <taxon>Metazoa</taxon>
        <taxon>Chordata</taxon>
        <taxon>Craniata</taxon>
        <taxon>Vertebrata</taxon>
        <taxon>Euteleostomi</taxon>
        <taxon>Archelosauria</taxon>
        <taxon>Archosauria</taxon>
        <taxon>Dinosauria</taxon>
        <taxon>Saurischia</taxon>
        <taxon>Theropoda</taxon>
        <taxon>Coelurosauria</taxon>
        <taxon>Aves</taxon>
        <taxon>Neognathae</taxon>
        <taxon>Galloanserae</taxon>
        <taxon>Galliformes</taxon>
        <taxon>Phasianidae</taxon>
        <taxon>Phasianinae</taxon>
        <taxon>Gallus</taxon>
    </lineage>
</organism>
<dbReference type="Gene3D" id="3.40.50.300">
    <property type="entry name" value="P-loop containing nucleotide triphosphate hydrolases"/>
    <property type="match status" value="1"/>
</dbReference>
<proteinExistence type="predicted"/>
<protein>
    <recommendedName>
        <fullName evidence="4">Helicase ATP-binding domain-containing protein</fullName>
    </recommendedName>
</protein>
<evidence type="ECO:0000313" key="3">
    <source>
        <dbReference type="Proteomes" id="UP000000539"/>
    </source>
</evidence>
<keyword evidence="3" id="KW-1185">Reference proteome</keyword>
<reference evidence="2" key="1">
    <citation type="submission" date="2025-08" db="UniProtKB">
        <authorList>
            <consortium name="Ensembl"/>
        </authorList>
    </citation>
    <scope>IDENTIFICATION</scope>
    <source>
        <strain evidence="2">broiler</strain>
    </source>
</reference>
<dbReference type="AlphaFoldDB" id="A0A8V0WZX0"/>
<dbReference type="InterPro" id="IPR027417">
    <property type="entry name" value="P-loop_NTPase"/>
</dbReference>
<evidence type="ECO:0000313" key="2">
    <source>
        <dbReference type="Ensembl" id="ENSGALP00010000339.1"/>
    </source>
</evidence>